<dbReference type="SUPFAM" id="SSF52540">
    <property type="entry name" value="P-loop containing nucleoside triphosphate hydrolases"/>
    <property type="match status" value="1"/>
</dbReference>
<proteinExistence type="predicted"/>
<comment type="caution">
    <text evidence="5">The sequence shown here is derived from an EMBL/GenBank/DDBJ whole genome shotgun (WGS) entry which is preliminary data.</text>
</comment>
<gene>
    <name evidence="5" type="ORF">ERX55_10230</name>
</gene>
<evidence type="ECO:0000256" key="1">
    <source>
        <dbReference type="ARBA" id="ARBA00022448"/>
    </source>
</evidence>
<dbReference type="PANTHER" id="PTHR42788">
    <property type="entry name" value="TAURINE IMPORT ATP-BINDING PROTEIN-RELATED"/>
    <property type="match status" value="1"/>
</dbReference>
<dbReference type="EMBL" id="SCWF01000014">
    <property type="protein sequence ID" value="TDM12951.1"/>
    <property type="molecule type" value="Genomic_DNA"/>
</dbReference>
<dbReference type="InterPro" id="IPR027417">
    <property type="entry name" value="P-loop_NTPase"/>
</dbReference>
<keyword evidence="2" id="KW-0547">Nucleotide-binding</keyword>
<evidence type="ECO:0000256" key="2">
    <source>
        <dbReference type="ARBA" id="ARBA00022741"/>
    </source>
</evidence>
<reference evidence="5 6" key="1">
    <citation type="submission" date="2019-01" db="EMBL/GenBank/DDBJ databases">
        <title>Draft genome sequences of the type strains of six Macrococcus species.</title>
        <authorList>
            <person name="Mazhar S."/>
            <person name="Altermann E."/>
            <person name="Hill C."/>
            <person name="Mcauliffe O."/>
        </authorList>
    </citation>
    <scope>NUCLEOTIDE SEQUENCE [LARGE SCALE GENOMIC DNA]</scope>
    <source>
        <strain evidence="5 6">ATCC 51825</strain>
    </source>
</reference>
<dbReference type="Gene3D" id="3.40.50.300">
    <property type="entry name" value="P-loop containing nucleotide triphosphate hydrolases"/>
    <property type="match status" value="1"/>
</dbReference>
<accession>A0A4R6BX18</accession>
<keyword evidence="6" id="KW-1185">Reference proteome</keyword>
<dbReference type="PANTHER" id="PTHR42788:SF2">
    <property type="entry name" value="ABC TRANSPORTER ATP-BINDING PROTEIN"/>
    <property type="match status" value="1"/>
</dbReference>
<dbReference type="AlphaFoldDB" id="A0A4R6BX18"/>
<name>A0A4R6BX18_9STAP</name>
<dbReference type="PROSITE" id="PS00211">
    <property type="entry name" value="ABC_TRANSPORTER_1"/>
    <property type="match status" value="1"/>
</dbReference>
<feature type="domain" description="ABC transporter" evidence="4">
    <location>
        <begin position="1"/>
        <end position="213"/>
    </location>
</feature>
<evidence type="ECO:0000259" key="4">
    <source>
        <dbReference type="PROSITE" id="PS50893"/>
    </source>
</evidence>
<keyword evidence="3 5" id="KW-0067">ATP-binding</keyword>
<dbReference type="InterPro" id="IPR017871">
    <property type="entry name" value="ABC_transporter-like_CS"/>
</dbReference>
<keyword evidence="1" id="KW-0813">Transport</keyword>
<dbReference type="PROSITE" id="PS50893">
    <property type="entry name" value="ABC_TRANSPORTER_2"/>
    <property type="match status" value="1"/>
</dbReference>
<dbReference type="OrthoDB" id="9802264at2"/>
<dbReference type="Pfam" id="PF00005">
    <property type="entry name" value="ABC_tran"/>
    <property type="match status" value="1"/>
</dbReference>
<sequence length="221" mass="24708">MNPVLEHVNLEVKDQEFVTILGPSGSGKSTIFNIIGGLLTPVAGDVILDCRQVVGHTGHVAYMPQSPSLMPWRTVAANIALGSEIKEGTTGRLDELLERSGFEDIRHQYPDRLSGGMKQRVSFLRTLNTPGDLMLLDEPFSALDEITRFDMQKWLQEILAAEKRTVLMITHSIEEAIRLSDRIVVLAGKPASIQHMIEVKQMTEEERHLLKQQLLEMLTGI</sequence>
<dbReference type="InterPro" id="IPR050166">
    <property type="entry name" value="ABC_transporter_ATP-bind"/>
</dbReference>
<dbReference type="SMART" id="SM00382">
    <property type="entry name" value="AAA"/>
    <property type="match status" value="1"/>
</dbReference>
<dbReference type="GO" id="GO:0016887">
    <property type="term" value="F:ATP hydrolysis activity"/>
    <property type="evidence" value="ECO:0007669"/>
    <property type="project" value="InterPro"/>
</dbReference>
<evidence type="ECO:0000313" key="5">
    <source>
        <dbReference type="EMBL" id="TDM12951.1"/>
    </source>
</evidence>
<dbReference type="GO" id="GO:0005524">
    <property type="term" value="F:ATP binding"/>
    <property type="evidence" value="ECO:0007669"/>
    <property type="project" value="UniProtKB-KW"/>
</dbReference>
<evidence type="ECO:0000256" key="3">
    <source>
        <dbReference type="ARBA" id="ARBA00022840"/>
    </source>
</evidence>
<dbReference type="InterPro" id="IPR003439">
    <property type="entry name" value="ABC_transporter-like_ATP-bd"/>
</dbReference>
<dbReference type="Proteomes" id="UP000294843">
    <property type="component" value="Unassembled WGS sequence"/>
</dbReference>
<evidence type="ECO:0000313" key="6">
    <source>
        <dbReference type="Proteomes" id="UP000294843"/>
    </source>
</evidence>
<protein>
    <submittedName>
        <fullName evidence="5">ATP-binding cassette domain-containing protein</fullName>
    </submittedName>
</protein>
<organism evidence="5 6">
    <name type="scientific">Macrococcus bovicus</name>
    <dbReference type="NCBI Taxonomy" id="69968"/>
    <lineage>
        <taxon>Bacteria</taxon>
        <taxon>Bacillati</taxon>
        <taxon>Bacillota</taxon>
        <taxon>Bacilli</taxon>
        <taxon>Bacillales</taxon>
        <taxon>Staphylococcaceae</taxon>
        <taxon>Macrococcus</taxon>
    </lineage>
</organism>
<dbReference type="InterPro" id="IPR003593">
    <property type="entry name" value="AAA+_ATPase"/>
</dbReference>